<gene>
    <name evidence="2" type="ORF">Bhyg_11329</name>
</gene>
<dbReference type="PANTHER" id="PTHR11008:SF29">
    <property type="entry name" value="IP17226P"/>
    <property type="match status" value="1"/>
</dbReference>
<evidence type="ECO:0008006" key="4">
    <source>
        <dbReference type="Google" id="ProtNLM"/>
    </source>
</evidence>
<sequence>MYSSLKFVCLVVVFATCLCKSDAFVVPRNESELDGGPCRNFTNQNILDILEELRIRMHLPIPRFNIPPLHPLFIEHITLDNFDLLTGLNISMHNISFVGFRDFQMRDLDFNLLGFNFTLQMLIPQLNISGHHVSNGSLYGLVPVIGEGPVNLQIANLLFDVAGQMNHTNIEWETTDMNINFTITGITGGFENLTDNFFNELLNLSGPEILELAWPGLQPTVQDSVAWAFTEFFNDFNINELMGFLFGAGMDWSDVDNPTTVAPPPTAPASP</sequence>
<evidence type="ECO:0000313" key="2">
    <source>
        <dbReference type="EMBL" id="KAJ6638592.1"/>
    </source>
</evidence>
<reference evidence="2" key="1">
    <citation type="submission" date="2022-07" db="EMBL/GenBank/DDBJ databases">
        <authorList>
            <person name="Trinca V."/>
            <person name="Uliana J.V.C."/>
            <person name="Torres T.T."/>
            <person name="Ward R.J."/>
            <person name="Monesi N."/>
        </authorList>
    </citation>
    <scope>NUCLEOTIDE SEQUENCE</scope>
    <source>
        <strain evidence="2">HSMRA1968</strain>
        <tissue evidence="2">Whole embryos</tissue>
    </source>
</reference>
<dbReference type="Proteomes" id="UP001151699">
    <property type="component" value="Chromosome X"/>
</dbReference>
<dbReference type="InterPro" id="IPR010562">
    <property type="entry name" value="Haemolymph_juvenile_hormone-bd"/>
</dbReference>
<keyword evidence="3" id="KW-1185">Reference proteome</keyword>
<feature type="chain" id="PRO_5040302306" description="Hemolymph juvenile hormone binding protein" evidence="1">
    <location>
        <begin position="24"/>
        <end position="271"/>
    </location>
</feature>
<keyword evidence="1" id="KW-0732">Signal</keyword>
<dbReference type="SMART" id="SM00700">
    <property type="entry name" value="JHBP"/>
    <property type="match status" value="1"/>
</dbReference>
<organism evidence="2 3">
    <name type="scientific">Pseudolycoriella hygida</name>
    <dbReference type="NCBI Taxonomy" id="35572"/>
    <lineage>
        <taxon>Eukaryota</taxon>
        <taxon>Metazoa</taxon>
        <taxon>Ecdysozoa</taxon>
        <taxon>Arthropoda</taxon>
        <taxon>Hexapoda</taxon>
        <taxon>Insecta</taxon>
        <taxon>Pterygota</taxon>
        <taxon>Neoptera</taxon>
        <taxon>Endopterygota</taxon>
        <taxon>Diptera</taxon>
        <taxon>Nematocera</taxon>
        <taxon>Sciaroidea</taxon>
        <taxon>Sciaridae</taxon>
        <taxon>Pseudolycoriella</taxon>
    </lineage>
</organism>
<accession>A0A9Q0MXS9</accession>
<dbReference type="InterPro" id="IPR038606">
    <property type="entry name" value="To_sf"/>
</dbReference>
<dbReference type="AlphaFoldDB" id="A0A9Q0MXS9"/>
<protein>
    <recommendedName>
        <fullName evidence="4">Hemolymph juvenile hormone binding protein</fullName>
    </recommendedName>
</protein>
<evidence type="ECO:0000256" key="1">
    <source>
        <dbReference type="SAM" id="SignalP"/>
    </source>
</evidence>
<dbReference type="EMBL" id="WJQU01000003">
    <property type="protein sequence ID" value="KAJ6638592.1"/>
    <property type="molecule type" value="Genomic_DNA"/>
</dbReference>
<feature type="signal peptide" evidence="1">
    <location>
        <begin position="1"/>
        <end position="23"/>
    </location>
</feature>
<proteinExistence type="predicted"/>
<dbReference type="GO" id="GO:0005615">
    <property type="term" value="C:extracellular space"/>
    <property type="evidence" value="ECO:0007669"/>
    <property type="project" value="TreeGrafter"/>
</dbReference>
<name>A0A9Q0MXS9_9DIPT</name>
<dbReference type="Gene3D" id="3.15.10.30">
    <property type="entry name" value="Haemolymph juvenile hormone binding protein"/>
    <property type="match status" value="1"/>
</dbReference>
<dbReference type="PANTHER" id="PTHR11008">
    <property type="entry name" value="PROTEIN TAKEOUT-LIKE PROTEIN"/>
    <property type="match status" value="1"/>
</dbReference>
<comment type="caution">
    <text evidence="2">The sequence shown here is derived from an EMBL/GenBank/DDBJ whole genome shotgun (WGS) entry which is preliminary data.</text>
</comment>
<evidence type="ECO:0000313" key="3">
    <source>
        <dbReference type="Proteomes" id="UP001151699"/>
    </source>
</evidence>
<dbReference type="Pfam" id="PF06585">
    <property type="entry name" value="JHBP"/>
    <property type="match status" value="1"/>
</dbReference>
<dbReference type="OrthoDB" id="6380971at2759"/>